<organism evidence="1 2">
    <name type="scientific">Tetranychus urticae</name>
    <name type="common">Two-spotted spider mite</name>
    <dbReference type="NCBI Taxonomy" id="32264"/>
    <lineage>
        <taxon>Eukaryota</taxon>
        <taxon>Metazoa</taxon>
        <taxon>Ecdysozoa</taxon>
        <taxon>Arthropoda</taxon>
        <taxon>Chelicerata</taxon>
        <taxon>Arachnida</taxon>
        <taxon>Acari</taxon>
        <taxon>Acariformes</taxon>
        <taxon>Trombidiformes</taxon>
        <taxon>Prostigmata</taxon>
        <taxon>Eleutherengona</taxon>
        <taxon>Raphignathae</taxon>
        <taxon>Tetranychoidea</taxon>
        <taxon>Tetranychidae</taxon>
        <taxon>Tetranychus</taxon>
    </lineage>
</organism>
<dbReference type="EnsemblMetazoa" id="tetur33g00260.1">
    <property type="protein sequence ID" value="tetur33g00260.1"/>
    <property type="gene ID" value="tetur33g00260"/>
</dbReference>
<dbReference type="EMBL" id="CAEY01000944">
    <property type="status" value="NOT_ANNOTATED_CDS"/>
    <property type="molecule type" value="Genomic_DNA"/>
</dbReference>
<keyword evidence="2" id="KW-1185">Reference proteome</keyword>
<evidence type="ECO:0000313" key="2">
    <source>
        <dbReference type="Proteomes" id="UP000015104"/>
    </source>
</evidence>
<protein>
    <submittedName>
        <fullName evidence="1">Uncharacterized protein</fullName>
    </submittedName>
</protein>
<reference evidence="1" key="2">
    <citation type="submission" date="2015-06" db="UniProtKB">
        <authorList>
            <consortium name="EnsemblMetazoa"/>
        </authorList>
    </citation>
    <scope>IDENTIFICATION</scope>
</reference>
<sequence length="20" mass="2419">MARNHSIRFKMYDLIKLANP</sequence>
<dbReference type="HOGENOM" id="CLU_3428691_0_0_1"/>
<reference evidence="2" key="1">
    <citation type="submission" date="2011-08" db="EMBL/GenBank/DDBJ databases">
        <authorList>
            <person name="Rombauts S."/>
        </authorList>
    </citation>
    <scope>NUCLEOTIDE SEQUENCE</scope>
    <source>
        <strain evidence="2">London</strain>
    </source>
</reference>
<dbReference type="AlphaFoldDB" id="T1L2A9"/>
<dbReference type="Proteomes" id="UP000015104">
    <property type="component" value="Unassembled WGS sequence"/>
</dbReference>
<accession>T1L2A9</accession>
<name>T1L2A9_TETUR</name>
<evidence type="ECO:0000313" key="1">
    <source>
        <dbReference type="EnsemblMetazoa" id="tetur33g00260.1"/>
    </source>
</evidence>
<proteinExistence type="predicted"/>